<dbReference type="PANTHER" id="PTHR11711">
    <property type="entry name" value="ADP RIBOSYLATION FACTOR-RELATED"/>
    <property type="match status" value="1"/>
</dbReference>
<dbReference type="GO" id="GO:0003924">
    <property type="term" value="F:GTPase activity"/>
    <property type="evidence" value="ECO:0007669"/>
    <property type="project" value="InterPro"/>
</dbReference>
<dbReference type="AlphaFoldDB" id="A0AAD1SIN4"/>
<keyword evidence="2 8" id="KW-0547">Nucleotide-binding</keyword>
<dbReference type="CDD" id="cd00878">
    <property type="entry name" value="Arf_Arl"/>
    <property type="match status" value="1"/>
</dbReference>
<comment type="subunit">
    <text evidence="5">Interacts with ARL14EP.</text>
</comment>
<evidence type="ECO:0000256" key="3">
    <source>
        <dbReference type="ARBA" id="ARBA00023134"/>
    </source>
</evidence>
<evidence type="ECO:0000256" key="6">
    <source>
        <dbReference type="ARBA" id="ARBA00072405"/>
    </source>
</evidence>
<name>A0AAD1SIN4_PELCU</name>
<dbReference type="Gene3D" id="3.40.50.300">
    <property type="entry name" value="P-loop containing nucleotide triphosphate hydrolases"/>
    <property type="match status" value="1"/>
</dbReference>
<dbReference type="FunFam" id="3.40.50.300:FF:000412">
    <property type="entry name" value="ADP-ribosylation factor 1"/>
    <property type="match status" value="1"/>
</dbReference>
<proteinExistence type="inferred from homology"/>
<feature type="binding site" evidence="9">
    <location>
        <position position="50"/>
    </location>
    <ligand>
        <name>Mg(2+)</name>
        <dbReference type="ChEBI" id="CHEBI:18420"/>
    </ligand>
</feature>
<dbReference type="InterPro" id="IPR027417">
    <property type="entry name" value="P-loop_NTPase"/>
</dbReference>
<keyword evidence="12" id="KW-1185">Reference proteome</keyword>
<dbReference type="GO" id="GO:0030010">
    <property type="term" value="P:establishment of cell polarity"/>
    <property type="evidence" value="ECO:0007669"/>
    <property type="project" value="UniProtKB-ARBA"/>
</dbReference>
<keyword evidence="3 8" id="KW-0342">GTP-binding</keyword>
<comment type="function">
    <text evidence="4">GTPase that recruits MYO1E to MHC class II-containing vesicles via the effector protein ARL14EP and hence controls the movement of these vesicles along the actin cytoskeleton in dendritic cells.</text>
</comment>
<dbReference type="InterPro" id="IPR024156">
    <property type="entry name" value="Small_GTPase_ARF"/>
</dbReference>
<organism evidence="11 12">
    <name type="scientific">Pelobates cultripes</name>
    <name type="common">Western spadefoot toad</name>
    <dbReference type="NCBI Taxonomy" id="61616"/>
    <lineage>
        <taxon>Eukaryota</taxon>
        <taxon>Metazoa</taxon>
        <taxon>Chordata</taxon>
        <taxon>Craniata</taxon>
        <taxon>Vertebrata</taxon>
        <taxon>Euteleostomi</taxon>
        <taxon>Amphibia</taxon>
        <taxon>Batrachia</taxon>
        <taxon>Anura</taxon>
        <taxon>Pelobatoidea</taxon>
        <taxon>Pelobatidae</taxon>
        <taxon>Pelobates</taxon>
    </lineage>
</organism>
<evidence type="ECO:0000313" key="10">
    <source>
        <dbReference type="EMBL" id="CAH2302221.1"/>
    </source>
</evidence>
<evidence type="ECO:0000256" key="1">
    <source>
        <dbReference type="ARBA" id="ARBA00010290"/>
    </source>
</evidence>
<dbReference type="EMBL" id="OW240917">
    <property type="protein sequence ID" value="CAH2302224.1"/>
    <property type="molecule type" value="Genomic_DNA"/>
</dbReference>
<evidence type="ECO:0000313" key="11">
    <source>
        <dbReference type="EMBL" id="CAH2302224.1"/>
    </source>
</evidence>
<dbReference type="SUPFAM" id="SSF52540">
    <property type="entry name" value="P-loop containing nucleoside triphosphate hydrolases"/>
    <property type="match status" value="1"/>
</dbReference>
<protein>
    <recommendedName>
        <fullName evidence="6">ADP-ribosylation factor-like protein 14</fullName>
    </recommendedName>
    <alternativeName>
        <fullName evidence="7">ADP-ribosylation factor 7</fullName>
    </alternativeName>
</protein>
<evidence type="ECO:0000256" key="4">
    <source>
        <dbReference type="ARBA" id="ARBA00054077"/>
    </source>
</evidence>
<dbReference type="PRINTS" id="PR00328">
    <property type="entry name" value="SAR1GTPBP"/>
</dbReference>
<evidence type="ECO:0000256" key="5">
    <source>
        <dbReference type="ARBA" id="ARBA00061881"/>
    </source>
</evidence>
<reference evidence="11" key="1">
    <citation type="submission" date="2022-03" db="EMBL/GenBank/DDBJ databases">
        <authorList>
            <person name="Alioto T."/>
            <person name="Alioto T."/>
            <person name="Gomez Garrido J."/>
        </authorList>
    </citation>
    <scope>NUCLEOTIDE SEQUENCE</scope>
</reference>
<evidence type="ECO:0000256" key="9">
    <source>
        <dbReference type="PIRSR" id="PIRSR606689-2"/>
    </source>
</evidence>
<dbReference type="PROSITE" id="PS51417">
    <property type="entry name" value="ARF"/>
    <property type="match status" value="1"/>
</dbReference>
<comment type="similarity">
    <text evidence="1">Belongs to the small GTPase superfamily. Arf family.</text>
</comment>
<evidence type="ECO:0000256" key="7">
    <source>
        <dbReference type="ARBA" id="ARBA00077764"/>
    </source>
</evidence>
<keyword evidence="9" id="KW-0479">Metal-binding</keyword>
<dbReference type="Pfam" id="PF00025">
    <property type="entry name" value="Arf"/>
    <property type="match status" value="1"/>
</dbReference>
<keyword evidence="9" id="KW-0460">Magnesium</keyword>
<dbReference type="InterPro" id="IPR006689">
    <property type="entry name" value="Small_GTPase_ARF/SAR"/>
</dbReference>
<dbReference type="EMBL" id="OW240917">
    <property type="protein sequence ID" value="CAH2302221.1"/>
    <property type="molecule type" value="Genomic_DNA"/>
</dbReference>
<evidence type="ECO:0000313" key="12">
    <source>
        <dbReference type="Proteomes" id="UP001295444"/>
    </source>
</evidence>
<feature type="binding site" evidence="9">
    <location>
        <position position="33"/>
    </location>
    <ligand>
        <name>Mg(2+)</name>
        <dbReference type="ChEBI" id="CHEBI:18420"/>
    </ligand>
</feature>
<evidence type="ECO:0000256" key="8">
    <source>
        <dbReference type="PIRSR" id="PIRSR606689-1"/>
    </source>
</evidence>
<feature type="binding site" evidence="8">
    <location>
        <begin position="128"/>
        <end position="131"/>
    </location>
    <ligand>
        <name>GTP</name>
        <dbReference type="ChEBI" id="CHEBI:37565"/>
    </ligand>
</feature>
<accession>A0AAD1SIN4</accession>
<dbReference type="SMART" id="SM00178">
    <property type="entry name" value="SAR"/>
    <property type="match status" value="1"/>
</dbReference>
<sequence length="185" mass="20634">MGSMVTRIQGFCGRMGPMKARIVMVGLDGVGKTTILYQMKLNKTMSTTPSIGHRVETLDPISLVSFTLWDVSVGAKGWPLIRHFLPDSHGLVFVVDSTDSERFGEVKENLFCLVFEDTDNLPLIVLANMQDIEGAHSPADIARYLELEKIKHRRWEICGCCGTDGNGLLEAFEKLSSMVKDWKQV</sequence>
<dbReference type="GO" id="GO:0046872">
    <property type="term" value="F:metal ion binding"/>
    <property type="evidence" value="ECO:0007669"/>
    <property type="project" value="UniProtKB-KW"/>
</dbReference>
<feature type="binding site" evidence="8">
    <location>
        <begin position="26"/>
        <end position="33"/>
    </location>
    <ligand>
        <name>GTP</name>
        <dbReference type="ChEBI" id="CHEBI:37565"/>
    </ligand>
</feature>
<gene>
    <name evidence="10" type="ORF">PECUL_23A004565</name>
    <name evidence="11" type="ORF">PECUL_23A032858</name>
</gene>
<dbReference type="SMART" id="SM00177">
    <property type="entry name" value="ARF"/>
    <property type="match status" value="1"/>
</dbReference>
<evidence type="ECO:0000256" key="2">
    <source>
        <dbReference type="ARBA" id="ARBA00022741"/>
    </source>
</evidence>
<dbReference type="Proteomes" id="UP001295444">
    <property type="component" value="Chromosome 06"/>
</dbReference>
<dbReference type="GO" id="GO:0005525">
    <property type="term" value="F:GTP binding"/>
    <property type="evidence" value="ECO:0007669"/>
    <property type="project" value="UniProtKB-KW"/>
</dbReference>